<dbReference type="GO" id="GO:0005524">
    <property type="term" value="F:ATP binding"/>
    <property type="evidence" value="ECO:0007669"/>
    <property type="project" value="UniProtKB-KW"/>
</dbReference>
<dbReference type="RefSeq" id="WP_033432010.1">
    <property type="nucleotide sequence ID" value="NZ_CP034550.1"/>
</dbReference>
<sequence length="269" mass="27678">MIKVGGSLGDDMSRACADIAALVGQGSSVVVVHGGGAESDRVARELGRPPRYLTARDGRRSRYTDAAALDALTLGMLGRVKPPLVVELLRLGVRAVGLSGVDGGLVTARRTPPARVVLDGEPRVVRDDLSGRITSVDPHLVRTLLAGGYTPVVSPPALDPEVGPLNVDADRFAARLAVALDADWLIVLSNVPGLLRDPDDPSSLVAEVPCDDLTAHLELAGGRMKVKLRSAGEARLAGVPHVVLADGRGPSPVLAARAGTGTTFVGGAA</sequence>
<keyword evidence="3" id="KW-0547">Nucleotide-binding</keyword>
<dbReference type="InterPro" id="IPR004662">
    <property type="entry name" value="AcgluKinase_fam"/>
</dbReference>
<dbReference type="GO" id="GO:0005737">
    <property type="term" value="C:cytoplasm"/>
    <property type="evidence" value="ECO:0007669"/>
    <property type="project" value="InterPro"/>
</dbReference>
<dbReference type="PANTHER" id="PTHR23342:SF20">
    <property type="entry name" value="[LYSW]-AMINOADIPATE KINASE"/>
    <property type="match status" value="1"/>
</dbReference>
<feature type="domain" description="Aspartate/glutamate/uridylate kinase" evidence="7">
    <location>
        <begin position="2"/>
        <end position="244"/>
    </location>
</feature>
<keyword evidence="2" id="KW-0808">Transferase</keyword>
<dbReference type="InterPro" id="IPR036393">
    <property type="entry name" value="AceGlu_kinase-like_sf"/>
</dbReference>
<dbReference type="Gene3D" id="3.40.1160.10">
    <property type="entry name" value="Acetylglutamate kinase-like"/>
    <property type="match status" value="1"/>
</dbReference>
<dbReference type="Proteomes" id="UP000325787">
    <property type="component" value="Chromosome"/>
</dbReference>
<comment type="pathway">
    <text evidence="6">Amino-acid biosynthesis.</text>
</comment>
<proteinExistence type="predicted"/>
<evidence type="ECO:0000259" key="7">
    <source>
        <dbReference type="Pfam" id="PF00696"/>
    </source>
</evidence>
<organism evidence="8 9">
    <name type="scientific">Saccharothrix syringae</name>
    <name type="common">Nocardiopsis syringae</name>
    <dbReference type="NCBI Taxonomy" id="103733"/>
    <lineage>
        <taxon>Bacteria</taxon>
        <taxon>Bacillati</taxon>
        <taxon>Actinomycetota</taxon>
        <taxon>Actinomycetes</taxon>
        <taxon>Pseudonocardiales</taxon>
        <taxon>Pseudonocardiaceae</taxon>
        <taxon>Saccharothrix</taxon>
    </lineage>
</organism>
<keyword evidence="4 8" id="KW-0418">Kinase</keyword>
<dbReference type="PRINTS" id="PR00474">
    <property type="entry name" value="GLU5KINASE"/>
</dbReference>
<dbReference type="Pfam" id="PF00696">
    <property type="entry name" value="AA_kinase"/>
    <property type="match status" value="1"/>
</dbReference>
<evidence type="ECO:0000256" key="5">
    <source>
        <dbReference type="ARBA" id="ARBA00022840"/>
    </source>
</evidence>
<dbReference type="EMBL" id="CP034550">
    <property type="protein sequence ID" value="QFZ21159.1"/>
    <property type="molecule type" value="Genomic_DNA"/>
</dbReference>
<keyword evidence="9" id="KW-1185">Reference proteome</keyword>
<dbReference type="PIRSF" id="PIRSF000728">
    <property type="entry name" value="NAGK"/>
    <property type="match status" value="1"/>
</dbReference>
<dbReference type="KEGG" id="ssyi:EKG83_30600"/>
<keyword evidence="5" id="KW-0067">ATP-binding</keyword>
<dbReference type="InterPro" id="IPR001057">
    <property type="entry name" value="Glu/AcGlu_kinase"/>
</dbReference>
<dbReference type="NCBIfam" id="NF010659">
    <property type="entry name" value="PRK14058.1-1"/>
    <property type="match status" value="1"/>
</dbReference>
<keyword evidence="1" id="KW-0028">Amino-acid biosynthesis</keyword>
<dbReference type="OrthoDB" id="9803155at2"/>
<evidence type="ECO:0000313" key="9">
    <source>
        <dbReference type="Proteomes" id="UP000325787"/>
    </source>
</evidence>
<reference evidence="9" key="1">
    <citation type="journal article" date="2021" name="Curr. Microbiol.">
        <title>Complete genome of nocamycin-producing strain Saccharothrix syringae NRRL B-16468 reveals the biosynthetic potential for secondary metabolites.</title>
        <authorList>
            <person name="Mo X."/>
            <person name="Yang S."/>
        </authorList>
    </citation>
    <scope>NUCLEOTIDE SEQUENCE [LARGE SCALE GENOMIC DNA]</scope>
    <source>
        <strain evidence="9">ATCC 51364 / DSM 43886 / JCM 6844 / KCTC 9398 / NBRC 14523 / NRRL B-16468 / INA 2240</strain>
    </source>
</reference>
<evidence type="ECO:0000313" key="8">
    <source>
        <dbReference type="EMBL" id="QFZ21159.1"/>
    </source>
</evidence>
<dbReference type="PANTHER" id="PTHR23342">
    <property type="entry name" value="N-ACETYLGLUTAMATE SYNTHASE"/>
    <property type="match status" value="1"/>
</dbReference>
<evidence type="ECO:0000256" key="4">
    <source>
        <dbReference type="ARBA" id="ARBA00022777"/>
    </source>
</evidence>
<name>A0A5Q0H4T5_SACSY</name>
<evidence type="ECO:0000256" key="6">
    <source>
        <dbReference type="ARBA" id="ARBA00029440"/>
    </source>
</evidence>
<dbReference type="SUPFAM" id="SSF53633">
    <property type="entry name" value="Carbamate kinase-like"/>
    <property type="match status" value="1"/>
</dbReference>
<dbReference type="GO" id="GO:0003991">
    <property type="term" value="F:acetylglutamate kinase activity"/>
    <property type="evidence" value="ECO:0007669"/>
    <property type="project" value="TreeGrafter"/>
</dbReference>
<dbReference type="AlphaFoldDB" id="A0A5Q0H4T5"/>
<dbReference type="NCBIfam" id="TIGR00761">
    <property type="entry name" value="argB"/>
    <property type="match status" value="1"/>
</dbReference>
<dbReference type="InterPro" id="IPR001048">
    <property type="entry name" value="Asp/Glu/Uridylate_kinase"/>
</dbReference>
<protein>
    <submittedName>
        <fullName evidence="8">[LysW]-aminoadipate kinase</fullName>
    </submittedName>
</protein>
<evidence type="ECO:0000256" key="2">
    <source>
        <dbReference type="ARBA" id="ARBA00022679"/>
    </source>
</evidence>
<evidence type="ECO:0000256" key="3">
    <source>
        <dbReference type="ARBA" id="ARBA00022741"/>
    </source>
</evidence>
<dbReference type="GO" id="GO:0006526">
    <property type="term" value="P:L-arginine biosynthetic process"/>
    <property type="evidence" value="ECO:0007669"/>
    <property type="project" value="TreeGrafter"/>
</dbReference>
<evidence type="ECO:0000256" key="1">
    <source>
        <dbReference type="ARBA" id="ARBA00022605"/>
    </source>
</evidence>
<gene>
    <name evidence="8" type="ORF">EKG83_30600</name>
</gene>
<accession>A0A5Q0H4T5</accession>